<dbReference type="Proteomes" id="UP000470771">
    <property type="component" value="Unassembled WGS sequence"/>
</dbReference>
<keyword evidence="8" id="KW-0732">Signal</keyword>
<dbReference type="RefSeq" id="WP_160632667.1">
    <property type="nucleotide sequence ID" value="NZ_WWNE01000005.1"/>
</dbReference>
<evidence type="ECO:0000256" key="3">
    <source>
        <dbReference type="ARBA" id="ARBA00022448"/>
    </source>
</evidence>
<dbReference type="PANTHER" id="PTHR30026">
    <property type="entry name" value="OUTER MEMBRANE PROTEIN TOLC"/>
    <property type="match status" value="1"/>
</dbReference>
<evidence type="ECO:0000313" key="10">
    <source>
        <dbReference type="Proteomes" id="UP000470771"/>
    </source>
</evidence>
<dbReference type="Pfam" id="PF02321">
    <property type="entry name" value="OEP"/>
    <property type="match status" value="1"/>
</dbReference>
<dbReference type="EMBL" id="WWNE01000005">
    <property type="protein sequence ID" value="NBG65725.1"/>
    <property type="molecule type" value="Genomic_DNA"/>
</dbReference>
<organism evidence="9 10">
    <name type="scientific">Acidiluteibacter ferrifornacis</name>
    <dbReference type="NCBI Taxonomy" id="2692424"/>
    <lineage>
        <taxon>Bacteria</taxon>
        <taxon>Pseudomonadati</taxon>
        <taxon>Bacteroidota</taxon>
        <taxon>Flavobacteriia</taxon>
        <taxon>Flavobacteriales</taxon>
        <taxon>Cryomorphaceae</taxon>
        <taxon>Acidiluteibacter</taxon>
    </lineage>
</organism>
<dbReference type="AlphaFoldDB" id="A0A6N9NMD1"/>
<evidence type="ECO:0000256" key="4">
    <source>
        <dbReference type="ARBA" id="ARBA00022452"/>
    </source>
</evidence>
<reference evidence="9 10" key="1">
    <citation type="submission" date="2019-12" db="EMBL/GenBank/DDBJ databases">
        <authorList>
            <person name="Zhao J."/>
        </authorList>
    </citation>
    <scope>NUCLEOTIDE SEQUENCE [LARGE SCALE GENOMIC DNA]</scope>
    <source>
        <strain evidence="9 10">S-15</strain>
    </source>
</reference>
<evidence type="ECO:0000256" key="5">
    <source>
        <dbReference type="ARBA" id="ARBA00022692"/>
    </source>
</evidence>
<accession>A0A6N9NMD1</accession>
<gene>
    <name evidence="9" type="ORF">GQN54_06320</name>
</gene>
<evidence type="ECO:0000256" key="1">
    <source>
        <dbReference type="ARBA" id="ARBA00004442"/>
    </source>
</evidence>
<keyword evidence="4" id="KW-1134">Transmembrane beta strand</keyword>
<keyword evidence="3" id="KW-0813">Transport</keyword>
<dbReference type="GO" id="GO:1990281">
    <property type="term" value="C:efflux pump complex"/>
    <property type="evidence" value="ECO:0007669"/>
    <property type="project" value="TreeGrafter"/>
</dbReference>
<comment type="subcellular location">
    <subcellularLocation>
        <location evidence="1">Cell outer membrane</location>
    </subcellularLocation>
</comment>
<name>A0A6N9NMD1_9FLAO</name>
<keyword evidence="10" id="KW-1185">Reference proteome</keyword>
<keyword evidence="5" id="KW-0812">Transmembrane</keyword>
<proteinExistence type="inferred from homology"/>
<feature type="signal peptide" evidence="8">
    <location>
        <begin position="1"/>
        <end position="22"/>
    </location>
</feature>
<keyword evidence="6" id="KW-0472">Membrane</keyword>
<evidence type="ECO:0000256" key="2">
    <source>
        <dbReference type="ARBA" id="ARBA00007613"/>
    </source>
</evidence>
<dbReference type="GO" id="GO:0015288">
    <property type="term" value="F:porin activity"/>
    <property type="evidence" value="ECO:0007669"/>
    <property type="project" value="TreeGrafter"/>
</dbReference>
<sequence>MKQISVNIIAIVALLVGTNCTAQTLQEFVNTAMQNNYQINIVKNEAKIATNNNVIGNTGMLPSVDLDGTYSNSFNNTRQEFADGTVREGSNAKNTNLSVSALANWTVFNGFSVYAKRDQLGYLERLGQINSKFYIEQTVSDIVTAYYQMVYEKQVLNNYQQSLNISSYRLNLERKRKEIGSSKAIDYSQALVDYQTDSIRLLEQQNTISGLQISINNLLNNALEQELNISEKEFSFSAIPAKDSLLQNIDQANQQIAQQRLQELIAETELRMTKASRMPKVDLFGGYQYSRSTAEIGFSNSSQNYGPIVGVTVSFNLFNGGSTNREIKNTKLYSENTSLTKQQVTQQINANSLIYYNEYKVLTTQIEIAKNNVDEMSKVYKIAESQLKSGSINSYDFRLTQQSLLSSELTLINLQLALKAVEINLNRMSGKIVESYL</sequence>
<comment type="caution">
    <text evidence="9">The sequence shown here is derived from an EMBL/GenBank/DDBJ whole genome shotgun (WGS) entry which is preliminary data.</text>
</comment>
<evidence type="ECO:0000256" key="6">
    <source>
        <dbReference type="ARBA" id="ARBA00023136"/>
    </source>
</evidence>
<protein>
    <submittedName>
        <fullName evidence="9">TolC family protein</fullName>
    </submittedName>
</protein>
<feature type="chain" id="PRO_5026990294" evidence="8">
    <location>
        <begin position="23"/>
        <end position="437"/>
    </location>
</feature>
<dbReference type="SUPFAM" id="SSF56954">
    <property type="entry name" value="Outer membrane efflux proteins (OEP)"/>
    <property type="match status" value="1"/>
</dbReference>
<evidence type="ECO:0000256" key="8">
    <source>
        <dbReference type="SAM" id="SignalP"/>
    </source>
</evidence>
<evidence type="ECO:0000256" key="7">
    <source>
        <dbReference type="ARBA" id="ARBA00023237"/>
    </source>
</evidence>
<dbReference type="PANTHER" id="PTHR30026:SF20">
    <property type="entry name" value="OUTER MEMBRANE PROTEIN TOLC"/>
    <property type="match status" value="1"/>
</dbReference>
<dbReference type="InterPro" id="IPR051906">
    <property type="entry name" value="TolC-like"/>
</dbReference>
<dbReference type="InterPro" id="IPR003423">
    <property type="entry name" value="OMP_efflux"/>
</dbReference>
<comment type="similarity">
    <text evidence="2">Belongs to the outer membrane factor (OMF) (TC 1.B.17) family.</text>
</comment>
<dbReference type="GO" id="GO:0009279">
    <property type="term" value="C:cell outer membrane"/>
    <property type="evidence" value="ECO:0007669"/>
    <property type="project" value="UniProtKB-SubCell"/>
</dbReference>
<dbReference type="GO" id="GO:0015562">
    <property type="term" value="F:efflux transmembrane transporter activity"/>
    <property type="evidence" value="ECO:0007669"/>
    <property type="project" value="InterPro"/>
</dbReference>
<dbReference type="Gene3D" id="1.20.1600.10">
    <property type="entry name" value="Outer membrane efflux proteins (OEP)"/>
    <property type="match status" value="1"/>
</dbReference>
<keyword evidence="7" id="KW-0998">Cell outer membrane</keyword>
<evidence type="ECO:0000313" key="9">
    <source>
        <dbReference type="EMBL" id="NBG65725.1"/>
    </source>
</evidence>